<proteinExistence type="predicted"/>
<dbReference type="InterPro" id="IPR011009">
    <property type="entry name" value="Kinase-like_dom_sf"/>
</dbReference>
<dbReference type="RefSeq" id="WP_187434454.1">
    <property type="nucleotide sequence ID" value="NZ_VNHS01000012.1"/>
</dbReference>
<dbReference type="GO" id="GO:0005524">
    <property type="term" value="F:ATP binding"/>
    <property type="evidence" value="ECO:0007669"/>
    <property type="project" value="InterPro"/>
</dbReference>
<dbReference type="SUPFAM" id="SSF55781">
    <property type="entry name" value="GAF domain-like"/>
    <property type="match status" value="1"/>
</dbReference>
<organism evidence="6 7">
    <name type="scientific">Paenibacillus methanolicus</name>
    <dbReference type="NCBI Taxonomy" id="582686"/>
    <lineage>
        <taxon>Bacteria</taxon>
        <taxon>Bacillati</taxon>
        <taxon>Bacillota</taxon>
        <taxon>Bacilli</taxon>
        <taxon>Bacillales</taxon>
        <taxon>Paenibacillaceae</taxon>
        <taxon>Paenibacillus</taxon>
    </lineage>
</organism>
<keyword evidence="7" id="KW-1185">Reference proteome</keyword>
<keyword evidence="3" id="KW-0804">Transcription</keyword>
<feature type="domain" description="HTH luxR-type" evidence="5">
    <location>
        <begin position="510"/>
        <end position="575"/>
    </location>
</feature>
<dbReference type="PROSITE" id="PS50011">
    <property type="entry name" value="PROTEIN_KINASE_DOM"/>
    <property type="match status" value="1"/>
</dbReference>
<dbReference type="PRINTS" id="PR00038">
    <property type="entry name" value="HTHLUXR"/>
</dbReference>
<evidence type="ECO:0000259" key="5">
    <source>
        <dbReference type="PROSITE" id="PS50043"/>
    </source>
</evidence>
<evidence type="ECO:0000259" key="4">
    <source>
        <dbReference type="PROSITE" id="PS50011"/>
    </source>
</evidence>
<evidence type="ECO:0000256" key="2">
    <source>
        <dbReference type="ARBA" id="ARBA00023125"/>
    </source>
</evidence>
<dbReference type="SMART" id="SM00065">
    <property type="entry name" value="GAF"/>
    <property type="match status" value="1"/>
</dbReference>
<keyword evidence="6" id="KW-0808">Transferase</keyword>
<dbReference type="CDD" id="cd14014">
    <property type="entry name" value="STKc_PknB_like"/>
    <property type="match status" value="1"/>
</dbReference>
<dbReference type="Gene3D" id="1.10.510.10">
    <property type="entry name" value="Transferase(Phosphotransferase) domain 1"/>
    <property type="match status" value="1"/>
</dbReference>
<evidence type="ECO:0000256" key="1">
    <source>
        <dbReference type="ARBA" id="ARBA00023015"/>
    </source>
</evidence>
<accession>A0A5S5BV53</accession>
<dbReference type="EMBL" id="VNHS01000012">
    <property type="protein sequence ID" value="TYP70196.1"/>
    <property type="molecule type" value="Genomic_DNA"/>
</dbReference>
<keyword evidence="6" id="KW-0418">Kinase</keyword>
<dbReference type="SUPFAM" id="SSF46894">
    <property type="entry name" value="C-terminal effector domain of the bipartite response regulators"/>
    <property type="match status" value="1"/>
</dbReference>
<dbReference type="InterPro" id="IPR029016">
    <property type="entry name" value="GAF-like_dom_sf"/>
</dbReference>
<keyword evidence="1" id="KW-0805">Transcription regulation</keyword>
<dbReference type="SMART" id="SM00421">
    <property type="entry name" value="HTH_LUXR"/>
    <property type="match status" value="1"/>
</dbReference>
<keyword evidence="6" id="KW-0723">Serine/threonine-protein kinase</keyword>
<dbReference type="Pfam" id="PF01590">
    <property type="entry name" value="GAF"/>
    <property type="match status" value="1"/>
</dbReference>
<dbReference type="PROSITE" id="PS50043">
    <property type="entry name" value="HTH_LUXR_2"/>
    <property type="match status" value="1"/>
</dbReference>
<dbReference type="InterPro" id="IPR016032">
    <property type="entry name" value="Sig_transdc_resp-reg_C-effctor"/>
</dbReference>
<dbReference type="InterPro" id="IPR036388">
    <property type="entry name" value="WH-like_DNA-bd_sf"/>
</dbReference>
<protein>
    <submittedName>
        <fullName evidence="6">Serine/threonine protein kinase</fullName>
    </submittedName>
</protein>
<evidence type="ECO:0000313" key="6">
    <source>
        <dbReference type="EMBL" id="TYP70196.1"/>
    </source>
</evidence>
<feature type="domain" description="Protein kinase" evidence="4">
    <location>
        <begin position="7"/>
        <end position="270"/>
    </location>
</feature>
<dbReference type="Gene3D" id="3.30.450.40">
    <property type="match status" value="1"/>
</dbReference>
<dbReference type="Proteomes" id="UP000323257">
    <property type="component" value="Unassembled WGS sequence"/>
</dbReference>
<reference evidence="6 7" key="1">
    <citation type="submission" date="2019-07" db="EMBL/GenBank/DDBJ databases">
        <title>Genomic Encyclopedia of Type Strains, Phase III (KMG-III): the genomes of soil and plant-associated and newly described type strains.</title>
        <authorList>
            <person name="Whitman W."/>
        </authorList>
    </citation>
    <scope>NUCLEOTIDE SEQUENCE [LARGE SCALE GENOMIC DNA]</scope>
    <source>
        <strain evidence="6 7">BL24</strain>
    </source>
</reference>
<name>A0A5S5BV53_9BACL</name>
<dbReference type="GO" id="GO:0003677">
    <property type="term" value="F:DNA binding"/>
    <property type="evidence" value="ECO:0007669"/>
    <property type="project" value="UniProtKB-KW"/>
</dbReference>
<dbReference type="Pfam" id="PF00196">
    <property type="entry name" value="GerE"/>
    <property type="match status" value="1"/>
</dbReference>
<dbReference type="Pfam" id="PF00069">
    <property type="entry name" value="Pkinase"/>
    <property type="match status" value="1"/>
</dbReference>
<dbReference type="PANTHER" id="PTHR44688:SF16">
    <property type="entry name" value="DNA-BINDING TRANSCRIPTIONAL ACTIVATOR DEVR_DOSR"/>
    <property type="match status" value="1"/>
</dbReference>
<dbReference type="AlphaFoldDB" id="A0A5S5BV53"/>
<dbReference type="InterPro" id="IPR003018">
    <property type="entry name" value="GAF"/>
</dbReference>
<evidence type="ECO:0000313" key="7">
    <source>
        <dbReference type="Proteomes" id="UP000323257"/>
    </source>
</evidence>
<dbReference type="InterPro" id="IPR000792">
    <property type="entry name" value="Tscrpt_reg_LuxR_C"/>
</dbReference>
<keyword evidence="2" id="KW-0238">DNA-binding</keyword>
<gene>
    <name evidence="6" type="ORF">BCM02_112176</name>
</gene>
<evidence type="ECO:0000256" key="3">
    <source>
        <dbReference type="ARBA" id="ARBA00023163"/>
    </source>
</evidence>
<sequence>MTEIPGYLIRELIFEDGFIRVCRAEHEASGQAVLLKLVKDGPRAMLENAKLMNEYEIAGNLDIPGVLRPLNLLRRGNGLILASEWIHGLTLRHYMQMQPLDVPSFLSITIQIARVLEQLHDQHIVHMNIRPDTLIYVPATKRVFVTGMGHSVLTGEGREARSMPLIEGSPPYMAPERTGRMNEPIGGSTDLYSLGVTCYEMLSGGRLPFHAADPLGWAHAHMAKKPEPLDRPSQPVPPMLARIVMKLLEKSVRLRYQSARGLRADLERCLADWEREGRIGMFEPGLREQPVPIVSSAGDAAALVLPAGTEHAEPSASAEQAGFDYAKMLDLAAVMRASQAFAQEADTGRLIRQLMTILIEIAGADRACYLSLSPTGAVVEHAASIADGGRFDSPGVPLERFADICAEAVGYALVQRRTLALKDAAGEGMFADNGYVARGGVKSMLCMPVTIQGEWQGLLYMENKLTAGAFEPERFGVLAMLASQIHYVHQLFAYFGGGAPGLDKPRAGAAIAPPSPLTERETEVLRELSAGLTKKEIAEKLVLSPETVKVHTRNIFDKLQVNNRVKAVTAAVKLNLLK</sequence>
<dbReference type="Gene3D" id="1.10.10.10">
    <property type="entry name" value="Winged helix-like DNA-binding domain superfamily/Winged helix DNA-binding domain"/>
    <property type="match status" value="1"/>
</dbReference>
<dbReference type="InterPro" id="IPR000719">
    <property type="entry name" value="Prot_kinase_dom"/>
</dbReference>
<dbReference type="GO" id="GO:0004674">
    <property type="term" value="F:protein serine/threonine kinase activity"/>
    <property type="evidence" value="ECO:0007669"/>
    <property type="project" value="UniProtKB-KW"/>
</dbReference>
<dbReference type="GO" id="GO:0045892">
    <property type="term" value="P:negative regulation of DNA-templated transcription"/>
    <property type="evidence" value="ECO:0007669"/>
    <property type="project" value="UniProtKB-ARBA"/>
</dbReference>
<dbReference type="CDD" id="cd06170">
    <property type="entry name" value="LuxR_C_like"/>
    <property type="match status" value="1"/>
</dbReference>
<comment type="caution">
    <text evidence="6">The sequence shown here is derived from an EMBL/GenBank/DDBJ whole genome shotgun (WGS) entry which is preliminary data.</text>
</comment>
<dbReference type="SUPFAM" id="SSF56112">
    <property type="entry name" value="Protein kinase-like (PK-like)"/>
    <property type="match status" value="1"/>
</dbReference>
<dbReference type="PANTHER" id="PTHR44688">
    <property type="entry name" value="DNA-BINDING TRANSCRIPTIONAL ACTIVATOR DEVR_DOSR"/>
    <property type="match status" value="1"/>
</dbReference>